<evidence type="ECO:0000259" key="9">
    <source>
        <dbReference type="PROSITE" id="PS50192"/>
    </source>
</evidence>
<dbReference type="GO" id="GO:0006935">
    <property type="term" value="P:chemotaxis"/>
    <property type="evidence" value="ECO:0007669"/>
    <property type="project" value="InterPro"/>
</dbReference>
<accession>A0A1I4SYD4</accession>
<evidence type="ECO:0000313" key="12">
    <source>
        <dbReference type="Proteomes" id="UP000199470"/>
    </source>
</evidence>
<comment type="similarity">
    <text evidence="3">Belongs to the methyl-accepting chemotaxis (MCP) protein family.</text>
</comment>
<evidence type="ECO:0000256" key="2">
    <source>
        <dbReference type="ARBA" id="ARBA00022481"/>
    </source>
</evidence>
<feature type="transmembrane region" description="Helical" evidence="7">
    <location>
        <begin position="12"/>
        <end position="30"/>
    </location>
</feature>
<proteinExistence type="inferred from homology"/>
<dbReference type="PROSITE" id="PS50885">
    <property type="entry name" value="HAMP"/>
    <property type="match status" value="1"/>
</dbReference>
<evidence type="ECO:0000256" key="6">
    <source>
        <dbReference type="SAM" id="MobiDB-lite"/>
    </source>
</evidence>
<dbReference type="RefSeq" id="WP_093390398.1">
    <property type="nucleotide sequence ID" value="NZ_FOTW01000028.1"/>
</dbReference>
<dbReference type="PROSITE" id="PS50192">
    <property type="entry name" value="T_SNARE"/>
    <property type="match status" value="1"/>
</dbReference>
<evidence type="ECO:0000256" key="4">
    <source>
        <dbReference type="PROSITE-ProRule" id="PRU00284"/>
    </source>
</evidence>
<dbReference type="GO" id="GO:0007165">
    <property type="term" value="P:signal transduction"/>
    <property type="evidence" value="ECO:0007669"/>
    <property type="project" value="UniProtKB-KW"/>
</dbReference>
<dbReference type="AlphaFoldDB" id="A0A1I4SYD4"/>
<dbReference type="STRING" id="758825.SAMN02982985_04979"/>
<evidence type="ECO:0000259" key="8">
    <source>
        <dbReference type="PROSITE" id="PS50111"/>
    </source>
</evidence>
<dbReference type="SMART" id="SM00283">
    <property type="entry name" value="MA"/>
    <property type="match status" value="1"/>
</dbReference>
<dbReference type="InterPro" id="IPR004090">
    <property type="entry name" value="Chemotax_Me-accpt_rcpt"/>
</dbReference>
<comment type="subcellular location">
    <subcellularLocation>
        <location evidence="1">Membrane</location>
    </subcellularLocation>
</comment>
<organism evidence="11 12">
    <name type="scientific">Rugamonas rubra</name>
    <dbReference type="NCBI Taxonomy" id="758825"/>
    <lineage>
        <taxon>Bacteria</taxon>
        <taxon>Pseudomonadati</taxon>
        <taxon>Pseudomonadota</taxon>
        <taxon>Betaproteobacteria</taxon>
        <taxon>Burkholderiales</taxon>
        <taxon>Oxalobacteraceae</taxon>
        <taxon>Telluria group</taxon>
        <taxon>Rugamonas</taxon>
    </lineage>
</organism>
<dbReference type="PANTHER" id="PTHR43531:SF14">
    <property type="entry name" value="METHYL-ACCEPTING CHEMOTAXIS PROTEIN I-RELATED"/>
    <property type="match status" value="1"/>
</dbReference>
<dbReference type="InterPro" id="IPR051310">
    <property type="entry name" value="MCP_chemotaxis"/>
</dbReference>
<evidence type="ECO:0000256" key="5">
    <source>
        <dbReference type="SAM" id="Coils"/>
    </source>
</evidence>
<dbReference type="OrthoDB" id="8576332at2"/>
<keyword evidence="7" id="KW-0472">Membrane</keyword>
<dbReference type="Proteomes" id="UP000199470">
    <property type="component" value="Unassembled WGS sequence"/>
</dbReference>
<keyword evidence="7" id="KW-1133">Transmembrane helix</keyword>
<dbReference type="SUPFAM" id="SSF58104">
    <property type="entry name" value="Methyl-accepting chemotaxis protein (MCP) signaling domain"/>
    <property type="match status" value="1"/>
</dbReference>
<dbReference type="EMBL" id="FOTW01000028">
    <property type="protein sequence ID" value="SFM69389.1"/>
    <property type="molecule type" value="Genomic_DNA"/>
</dbReference>
<feature type="region of interest" description="Disordered" evidence="6">
    <location>
        <begin position="515"/>
        <end position="554"/>
    </location>
</feature>
<feature type="domain" description="HAMP" evidence="10">
    <location>
        <begin position="216"/>
        <end position="268"/>
    </location>
</feature>
<evidence type="ECO:0000259" key="10">
    <source>
        <dbReference type="PROSITE" id="PS50885"/>
    </source>
</evidence>
<keyword evidence="4" id="KW-0807">Transducer</keyword>
<feature type="domain" description="T-SNARE coiled-coil homology" evidence="9">
    <location>
        <begin position="432"/>
        <end position="494"/>
    </location>
</feature>
<dbReference type="Pfam" id="PF00015">
    <property type="entry name" value="MCPsignal"/>
    <property type="match status" value="1"/>
</dbReference>
<evidence type="ECO:0000256" key="7">
    <source>
        <dbReference type="SAM" id="Phobius"/>
    </source>
</evidence>
<dbReference type="Gene3D" id="1.10.287.950">
    <property type="entry name" value="Methyl-accepting chemotaxis protein"/>
    <property type="match status" value="1"/>
</dbReference>
<protein>
    <submittedName>
        <fullName evidence="11">Methyl-accepting chemotaxis protein</fullName>
    </submittedName>
</protein>
<dbReference type="GO" id="GO:0004888">
    <property type="term" value="F:transmembrane signaling receptor activity"/>
    <property type="evidence" value="ECO:0007669"/>
    <property type="project" value="InterPro"/>
</dbReference>
<dbReference type="FunFam" id="1.10.287.950:FF:000001">
    <property type="entry name" value="Methyl-accepting chemotaxis sensory transducer"/>
    <property type="match status" value="1"/>
</dbReference>
<dbReference type="InterPro" id="IPR004089">
    <property type="entry name" value="MCPsignal_dom"/>
</dbReference>
<name>A0A1I4SYD4_9BURK</name>
<dbReference type="PANTHER" id="PTHR43531">
    <property type="entry name" value="PROTEIN ICFG"/>
    <property type="match status" value="1"/>
</dbReference>
<keyword evidence="5" id="KW-0175">Coiled coil</keyword>
<evidence type="ECO:0000256" key="1">
    <source>
        <dbReference type="ARBA" id="ARBA00004370"/>
    </source>
</evidence>
<gene>
    <name evidence="11" type="ORF">SAMN02982985_04979</name>
</gene>
<evidence type="ECO:0000256" key="3">
    <source>
        <dbReference type="ARBA" id="ARBA00029447"/>
    </source>
</evidence>
<dbReference type="PRINTS" id="PR00260">
    <property type="entry name" value="CHEMTRNSDUCR"/>
</dbReference>
<keyword evidence="2" id="KW-0488">Methylation</keyword>
<keyword evidence="12" id="KW-1185">Reference proteome</keyword>
<dbReference type="InterPro" id="IPR000727">
    <property type="entry name" value="T_SNARE_dom"/>
</dbReference>
<dbReference type="PROSITE" id="PS50111">
    <property type="entry name" value="CHEMOTAXIS_TRANSDUC_2"/>
    <property type="match status" value="1"/>
</dbReference>
<feature type="coiled-coil region" evidence="5">
    <location>
        <begin position="473"/>
        <end position="511"/>
    </location>
</feature>
<keyword evidence="7" id="KW-0812">Transmembrane</keyword>
<sequence>MNLLRALKLSQRIAVLVALFSLGFAVYGIWSFKTLNELKVNGQLYQRIIQSKDLIADVLPPPEYILESYLVGFQMLMAEDTAEHDKLVEHFARLKNEYDTRHAFWMKEKLESELANALLVQAHEPALAFYDAAQKELIPAMRAHNRADALAAMAKMKQAYDKHLLAINHVVALSNQRAAATETNSNERIAAATTLLLLILATSLGTAIAGAVCISKSITGPLRDAVNVANAVAAGELQGHIDTVHQDEPGQLLAALNRMKDSLSGTVGRIRFSADTISTVSREVAAGNMDLSSRTVVQANTLAQTSSALQQLTGTVQQNAGNAQQANLIALKASGFAVDGGQVVGSVIATMASIQESSRRIVDIIGMIDGIAFQTNILALNAAVEAARAGEHGKGFAVVATEVRSLAQRSAGAAKEIKVLIADTVDKIDAGSGLVDEAGQAMRQIVQSVKQVTTLVSEIATASHEQSHGIDQIHQAIDHMDEATQQNAALVEQASSATSSLQEQAEELKRDVSIFNFSGPGNRTAPAGGRQQASGTAQLRRQPPHPRPSIAAAA</sequence>
<feature type="domain" description="Methyl-accepting transducer" evidence="8">
    <location>
        <begin position="273"/>
        <end position="502"/>
    </location>
</feature>
<reference evidence="11 12" key="1">
    <citation type="submission" date="2016-10" db="EMBL/GenBank/DDBJ databases">
        <authorList>
            <person name="de Groot N.N."/>
        </authorList>
    </citation>
    <scope>NUCLEOTIDE SEQUENCE [LARGE SCALE GENOMIC DNA]</scope>
    <source>
        <strain evidence="11 12">ATCC 43154</strain>
    </source>
</reference>
<dbReference type="GO" id="GO:0005886">
    <property type="term" value="C:plasma membrane"/>
    <property type="evidence" value="ECO:0007669"/>
    <property type="project" value="TreeGrafter"/>
</dbReference>
<dbReference type="SMART" id="SM00304">
    <property type="entry name" value="HAMP"/>
    <property type="match status" value="1"/>
</dbReference>
<dbReference type="InterPro" id="IPR003660">
    <property type="entry name" value="HAMP_dom"/>
</dbReference>
<evidence type="ECO:0000313" key="11">
    <source>
        <dbReference type="EMBL" id="SFM69389.1"/>
    </source>
</evidence>
<dbReference type="CDD" id="cd11386">
    <property type="entry name" value="MCP_signal"/>
    <property type="match status" value="1"/>
</dbReference>
<dbReference type="Pfam" id="PF00672">
    <property type="entry name" value="HAMP"/>
    <property type="match status" value="1"/>
</dbReference>